<organism evidence="2 3">
    <name type="scientific">Hypsibius exemplaris</name>
    <name type="common">Freshwater tardigrade</name>
    <dbReference type="NCBI Taxonomy" id="2072580"/>
    <lineage>
        <taxon>Eukaryota</taxon>
        <taxon>Metazoa</taxon>
        <taxon>Ecdysozoa</taxon>
        <taxon>Tardigrada</taxon>
        <taxon>Eutardigrada</taxon>
        <taxon>Parachela</taxon>
        <taxon>Hypsibioidea</taxon>
        <taxon>Hypsibiidae</taxon>
        <taxon>Hypsibius</taxon>
    </lineage>
</organism>
<feature type="signal peptide" evidence="1">
    <location>
        <begin position="1"/>
        <end position="18"/>
    </location>
</feature>
<reference evidence="3" key="1">
    <citation type="submission" date="2017-01" db="EMBL/GenBank/DDBJ databases">
        <title>Comparative genomics of anhydrobiosis in the tardigrade Hypsibius dujardini.</title>
        <authorList>
            <person name="Yoshida Y."/>
            <person name="Koutsovoulos G."/>
            <person name="Laetsch D."/>
            <person name="Stevens L."/>
            <person name="Kumar S."/>
            <person name="Horikawa D."/>
            <person name="Ishino K."/>
            <person name="Komine S."/>
            <person name="Tomita M."/>
            <person name="Blaxter M."/>
            <person name="Arakawa K."/>
        </authorList>
    </citation>
    <scope>NUCLEOTIDE SEQUENCE [LARGE SCALE GENOMIC DNA]</scope>
    <source>
        <strain evidence="3">Z151</strain>
    </source>
</reference>
<protein>
    <recommendedName>
        <fullName evidence="4">Secreted protein</fullName>
    </recommendedName>
</protein>
<sequence>MVWLLALGVLLVLIPANGELELESNRQQFYFRIETELLYFENTNNSLATGKRCDVYSKCDPVFYGYLDLEKPDSPWPGSIRRLQDHQYLSGHKNIDSAKLNHAVTKDLCGGLLSRINLRVEVFDHDLFTKSDLIEQYECPFVPDLVGANNHTALWSAHLQCRTLHQPQQHKLAYRWRVYRITPHACGLKT</sequence>
<gene>
    <name evidence="2" type="ORF">BV898_06689</name>
</gene>
<proteinExistence type="predicted"/>
<keyword evidence="1" id="KW-0732">Signal</keyword>
<comment type="caution">
    <text evidence="2">The sequence shown here is derived from an EMBL/GenBank/DDBJ whole genome shotgun (WGS) entry which is preliminary data.</text>
</comment>
<accession>A0A1W0WVP6</accession>
<dbReference type="OrthoDB" id="10351703at2759"/>
<name>A0A1W0WVP6_HYPEX</name>
<evidence type="ECO:0000313" key="3">
    <source>
        <dbReference type="Proteomes" id="UP000192578"/>
    </source>
</evidence>
<dbReference type="AlphaFoldDB" id="A0A1W0WVP6"/>
<evidence type="ECO:0008006" key="4">
    <source>
        <dbReference type="Google" id="ProtNLM"/>
    </source>
</evidence>
<keyword evidence="3" id="KW-1185">Reference proteome</keyword>
<evidence type="ECO:0000313" key="2">
    <source>
        <dbReference type="EMBL" id="OQV19266.1"/>
    </source>
</evidence>
<dbReference type="Proteomes" id="UP000192578">
    <property type="component" value="Unassembled WGS sequence"/>
</dbReference>
<feature type="chain" id="PRO_5010703175" description="Secreted protein" evidence="1">
    <location>
        <begin position="19"/>
        <end position="190"/>
    </location>
</feature>
<dbReference type="EMBL" id="MTYJ01000041">
    <property type="protein sequence ID" value="OQV19266.1"/>
    <property type="molecule type" value="Genomic_DNA"/>
</dbReference>
<evidence type="ECO:0000256" key="1">
    <source>
        <dbReference type="SAM" id="SignalP"/>
    </source>
</evidence>